<organism evidence="2">
    <name type="scientific">Chromera velia CCMP2878</name>
    <dbReference type="NCBI Taxonomy" id="1169474"/>
    <lineage>
        <taxon>Eukaryota</taxon>
        <taxon>Sar</taxon>
        <taxon>Alveolata</taxon>
        <taxon>Colpodellida</taxon>
        <taxon>Chromeraceae</taxon>
        <taxon>Chromera</taxon>
    </lineage>
</organism>
<dbReference type="EMBL" id="CDMZ01003048">
    <property type="protein sequence ID" value="CEM44925.1"/>
    <property type="molecule type" value="Genomic_DNA"/>
</dbReference>
<dbReference type="AlphaFoldDB" id="A0A0G4HLA2"/>
<gene>
    <name evidence="2" type="ORF">Cvel_7335</name>
</gene>
<feature type="compositionally biased region" description="Gly residues" evidence="1">
    <location>
        <begin position="116"/>
        <end position="129"/>
    </location>
</feature>
<sequence length="168" mass="18340">MEWLSALRKTHTISQTYSPSRDWERPSVNMADGRVQLMTEEREGIEELNGGCLEKSDIVETLLSGGSLTMGAGGRGDREKMHRIIMMHAYNRNIPTPTNTVPTPAFPQSLVEEEQGGGSTGDSSMGGGEQQVQGQGNLYQLIPIPREDESAVTIPTFFLLNGNSTEEA</sequence>
<proteinExistence type="predicted"/>
<reference evidence="2" key="1">
    <citation type="submission" date="2014-11" db="EMBL/GenBank/DDBJ databases">
        <authorList>
            <person name="Otto D Thomas"/>
            <person name="Naeem Raeece"/>
        </authorList>
    </citation>
    <scope>NUCLEOTIDE SEQUENCE</scope>
</reference>
<dbReference type="VEuPathDB" id="CryptoDB:Cvel_7335"/>
<accession>A0A0G4HLA2</accession>
<feature type="region of interest" description="Disordered" evidence="1">
    <location>
        <begin position="111"/>
        <end position="131"/>
    </location>
</feature>
<evidence type="ECO:0000313" key="2">
    <source>
        <dbReference type="EMBL" id="CEM44925.1"/>
    </source>
</evidence>
<dbReference type="PhylomeDB" id="A0A0G4HLA2"/>
<name>A0A0G4HLA2_9ALVE</name>
<protein>
    <submittedName>
        <fullName evidence="2">Uncharacterized protein</fullName>
    </submittedName>
</protein>
<evidence type="ECO:0000256" key="1">
    <source>
        <dbReference type="SAM" id="MobiDB-lite"/>
    </source>
</evidence>